<dbReference type="AlphaFoldDB" id="A0A348HI95"/>
<protein>
    <submittedName>
        <fullName evidence="2">Uncharacterized protein</fullName>
    </submittedName>
</protein>
<proteinExistence type="predicted"/>
<keyword evidence="1" id="KW-1133">Transmembrane helix</keyword>
<organism evidence="2 3">
    <name type="scientific">Zymobacter palmae</name>
    <dbReference type="NCBI Taxonomy" id="33074"/>
    <lineage>
        <taxon>Bacteria</taxon>
        <taxon>Pseudomonadati</taxon>
        <taxon>Pseudomonadota</taxon>
        <taxon>Gammaproteobacteria</taxon>
        <taxon>Oceanospirillales</taxon>
        <taxon>Halomonadaceae</taxon>
        <taxon>Zymobacter group</taxon>
        <taxon>Zymobacter</taxon>
    </lineage>
</organism>
<dbReference type="EMBL" id="AP018933">
    <property type="protein sequence ID" value="BBG31347.1"/>
    <property type="molecule type" value="Genomic_DNA"/>
</dbReference>
<name>A0A348HI95_9GAMM</name>
<reference evidence="2 3" key="1">
    <citation type="submission" date="2018-09" db="EMBL/GenBank/DDBJ databases">
        <title>Zymobacter palmae IAM14233 (=T109) whole genome analysis.</title>
        <authorList>
            <person name="Yanase H."/>
        </authorList>
    </citation>
    <scope>NUCLEOTIDE SEQUENCE [LARGE SCALE GENOMIC DNA]</scope>
    <source>
        <strain evidence="2 3">IAM14233</strain>
    </source>
</reference>
<dbReference type="Proteomes" id="UP000267342">
    <property type="component" value="Chromosome"/>
</dbReference>
<keyword evidence="1" id="KW-0472">Membrane</keyword>
<keyword evidence="1" id="KW-0812">Transmembrane</keyword>
<keyword evidence="3" id="KW-1185">Reference proteome</keyword>
<evidence type="ECO:0000256" key="1">
    <source>
        <dbReference type="SAM" id="Phobius"/>
    </source>
</evidence>
<evidence type="ECO:0000313" key="3">
    <source>
        <dbReference type="Proteomes" id="UP000267342"/>
    </source>
</evidence>
<feature type="transmembrane region" description="Helical" evidence="1">
    <location>
        <begin position="20"/>
        <end position="45"/>
    </location>
</feature>
<dbReference type="KEGG" id="zpl:ZBT109_2617"/>
<sequence length="49" mass="4705">MGSAGGLGGRYASDGGGAEMIFFAGMVLGMTGGVIVTVGTIAFMMGATK</sequence>
<accession>A0A348HI95</accession>
<evidence type="ECO:0000313" key="2">
    <source>
        <dbReference type="EMBL" id="BBG31347.1"/>
    </source>
</evidence>
<gene>
    <name evidence="2" type="ORF">ZBT109_2617</name>
</gene>